<sequence length="301" mass="34888">MSKRRSSLSQLSTLDDLEKFKVHAKSVKDSFRCFQCSKHTVVPTVSRRRRSSSSVVFSELLAPSEPLPFTMKMSVSSETYHKQLTLPFTASCLKDITDSPYFAEVNLNDYYMSQERKSPSRGSKRRFPGFQIPPKGTLQLIIYNNEKNVTSLLLFPYDVTSLRKDHKKVIKFRKNSTITYNSESNQDLKINVRKLHNELEFKAINKRDRKFYIFDSLKIAFVPGFLSENAKLPLSSSLPDFKKHQYNPKIPLFPQNFHTSVETVESDEYPVDMAYYTHKCNLCDNDSDDDECVQFPTFTYA</sequence>
<accession>A0A9P8PFC6</accession>
<dbReference type="PANTHER" id="PTHR13199:SF11">
    <property type="entry name" value="PROTEIN ATOSSA"/>
    <property type="match status" value="1"/>
</dbReference>
<name>A0A9P8PFC6_9ASCO</name>
<dbReference type="EMBL" id="JAEUBE010000087">
    <property type="protein sequence ID" value="KAH3670434.1"/>
    <property type="molecule type" value="Genomic_DNA"/>
</dbReference>
<comment type="caution">
    <text evidence="1">The sequence shown here is derived from an EMBL/GenBank/DDBJ whole genome shotgun (WGS) entry which is preliminary data.</text>
</comment>
<evidence type="ECO:0000313" key="2">
    <source>
        <dbReference type="Proteomes" id="UP000769157"/>
    </source>
</evidence>
<gene>
    <name evidence="1" type="ORF">OGAPHI_000949</name>
</gene>
<protein>
    <recommendedName>
        <fullName evidence="3">DUF4210 domain-containing protein</fullName>
    </recommendedName>
</protein>
<proteinExistence type="predicted"/>
<organism evidence="1 2">
    <name type="scientific">Ogataea philodendri</name>
    <dbReference type="NCBI Taxonomy" id="1378263"/>
    <lineage>
        <taxon>Eukaryota</taxon>
        <taxon>Fungi</taxon>
        <taxon>Dikarya</taxon>
        <taxon>Ascomycota</taxon>
        <taxon>Saccharomycotina</taxon>
        <taxon>Pichiomycetes</taxon>
        <taxon>Pichiales</taxon>
        <taxon>Pichiaceae</taxon>
        <taxon>Ogataea</taxon>
    </lineage>
</organism>
<evidence type="ECO:0008006" key="3">
    <source>
        <dbReference type="Google" id="ProtNLM"/>
    </source>
</evidence>
<dbReference type="RefSeq" id="XP_046063859.1">
    <property type="nucleotide sequence ID" value="XM_046209100.1"/>
</dbReference>
<dbReference type="Proteomes" id="UP000769157">
    <property type="component" value="Unassembled WGS sequence"/>
</dbReference>
<dbReference type="GeneID" id="70232917"/>
<evidence type="ECO:0000313" key="1">
    <source>
        <dbReference type="EMBL" id="KAH3670434.1"/>
    </source>
</evidence>
<keyword evidence="2" id="KW-1185">Reference proteome</keyword>
<dbReference type="PANTHER" id="PTHR13199">
    <property type="entry name" value="GH03947P"/>
    <property type="match status" value="1"/>
</dbReference>
<reference evidence="1" key="1">
    <citation type="journal article" date="2021" name="Open Biol.">
        <title>Shared evolutionary footprints suggest mitochondrial oxidative damage underlies multiple complex I losses in fungi.</title>
        <authorList>
            <person name="Schikora-Tamarit M.A."/>
            <person name="Marcet-Houben M."/>
            <person name="Nosek J."/>
            <person name="Gabaldon T."/>
        </authorList>
    </citation>
    <scope>NUCLEOTIDE SEQUENCE</scope>
    <source>
        <strain evidence="1">CBS6075</strain>
    </source>
</reference>
<dbReference type="InterPro" id="IPR051506">
    <property type="entry name" value="ATOS_Transcription_Regulators"/>
</dbReference>
<dbReference type="AlphaFoldDB" id="A0A9P8PFC6"/>
<dbReference type="OrthoDB" id="8625101at2759"/>
<reference evidence="1" key="2">
    <citation type="submission" date="2021-01" db="EMBL/GenBank/DDBJ databases">
        <authorList>
            <person name="Schikora-Tamarit M.A."/>
        </authorList>
    </citation>
    <scope>NUCLEOTIDE SEQUENCE</scope>
    <source>
        <strain evidence="1">CBS6075</strain>
    </source>
</reference>